<evidence type="ECO:0000256" key="2">
    <source>
        <dbReference type="ARBA" id="ARBA00022525"/>
    </source>
</evidence>
<evidence type="ECO:0000313" key="5">
    <source>
        <dbReference type="Proteomes" id="UP000282060"/>
    </source>
</evidence>
<comment type="caution">
    <text evidence="4">The sequence shown here is derived from an EMBL/GenBank/DDBJ whole genome shotgun (WGS) entry which is preliminary data.</text>
</comment>
<sequence length="616" mass="65437">DPVLTVDMTGGVTEDATDPSLTDSGALSFTDVDVNNTHGVTEVYNNDISWSGGTLSDELSAPEIQALIDGFSVDNDSWDYSILNALIQFLAEGETITFSFDVTVTDNDGGTDTKTVSLIINGDNDLVMGEFSKEVWVPASSDEILIPYEDGYPLNIAAPTDTDVNDVLTITVTGIPEFGQVGYYDEFDVFHALTETMIITSEQLNSLFYVPNGDGLTYDMAFTLDIQSGNEVVNAEYIIHTVPPTSLPGQTIQIGDGSSPLTSGNDQEAQLVLNNEFASNILSDPLKGTLDLFTDFQKNPIDIPIPAGEIEGTPTGDKREAEVTVSLTINGVLFIVLAAGDVNQDWFYDSDSGLMKASFIFAEIYQDGHIGDASFSLANYISSGAYTPAAGDIWDITYLDNDGGSWQARFLQANFVFDNAGDSSITVVGTDNVDNLIFGGTSNDSLTGANQDDRIFGREGNDTINGMAGDDELAGGSGDDIIDGGIGNDFLIGGPGSDSLNGGIDTDEDTFVWDLGSDDGSIDTVYNFDSAYDILNLADILDGEDDTAISLDAYLDFNFVGGNTEISVDSDGLGAGGITLTIVINGEDLTDTNNLTDIQIINNLLDDTALIVDTIP</sequence>
<comment type="subcellular location">
    <subcellularLocation>
        <location evidence="1">Secreted</location>
    </subcellularLocation>
</comment>
<reference evidence="4 5" key="1">
    <citation type="submission" date="2018-12" db="EMBL/GenBank/DDBJ databases">
        <authorList>
            <person name="Yu L."/>
        </authorList>
    </citation>
    <scope>NUCLEOTIDE SEQUENCE [LARGE SCALE GENOMIC DNA]</scope>
    <source>
        <strain evidence="4 5">HAW-EB5</strain>
    </source>
</reference>
<name>A0A431VQV1_9GAMM</name>
<dbReference type="SUPFAM" id="SSF51120">
    <property type="entry name" value="beta-Roll"/>
    <property type="match status" value="1"/>
</dbReference>
<dbReference type="InterPro" id="IPR050557">
    <property type="entry name" value="RTX_toxin/Mannuronan_C5-epim"/>
</dbReference>
<keyword evidence="3" id="KW-0106">Calcium</keyword>
<keyword evidence="5" id="KW-1185">Reference proteome</keyword>
<dbReference type="PANTHER" id="PTHR38340">
    <property type="entry name" value="S-LAYER PROTEIN"/>
    <property type="match status" value="1"/>
</dbReference>
<dbReference type="GO" id="GO:0005576">
    <property type="term" value="C:extracellular region"/>
    <property type="evidence" value="ECO:0007669"/>
    <property type="project" value="UniProtKB-SubCell"/>
</dbReference>
<dbReference type="Pfam" id="PF00353">
    <property type="entry name" value="HemolysinCabind"/>
    <property type="match status" value="1"/>
</dbReference>
<feature type="non-terminal residue" evidence="4">
    <location>
        <position position="1"/>
    </location>
</feature>
<dbReference type="NCBIfam" id="TIGR01965">
    <property type="entry name" value="VCBS_repeat"/>
    <property type="match status" value="1"/>
</dbReference>
<dbReference type="PROSITE" id="PS00330">
    <property type="entry name" value="HEMOLYSIN_CALCIUM"/>
    <property type="match status" value="3"/>
</dbReference>
<protein>
    <submittedName>
        <fullName evidence="4">Type I secretion C-terminal target domain-containing protein</fullName>
    </submittedName>
</protein>
<keyword evidence="2" id="KW-0964">Secreted</keyword>
<dbReference type="Proteomes" id="UP000282060">
    <property type="component" value="Unassembled WGS sequence"/>
</dbReference>
<dbReference type="InterPro" id="IPR010221">
    <property type="entry name" value="VCBS_dom"/>
</dbReference>
<dbReference type="RefSeq" id="WP_126508310.1">
    <property type="nucleotide sequence ID" value="NZ_RXNV01000031.1"/>
</dbReference>
<dbReference type="OrthoDB" id="9813456at2"/>
<evidence type="ECO:0000256" key="1">
    <source>
        <dbReference type="ARBA" id="ARBA00004613"/>
    </source>
</evidence>
<dbReference type="Gene3D" id="2.150.10.10">
    <property type="entry name" value="Serralysin-like metalloprotease, C-terminal"/>
    <property type="match status" value="1"/>
</dbReference>
<dbReference type="InterPro" id="IPR018511">
    <property type="entry name" value="Hemolysin-typ_Ca-bd_CS"/>
</dbReference>
<accession>A0A431VQV1</accession>
<dbReference type="InterPro" id="IPR019960">
    <property type="entry name" value="T1SS_VCA0849"/>
</dbReference>
<dbReference type="InterPro" id="IPR011049">
    <property type="entry name" value="Serralysin-like_metalloprot_C"/>
</dbReference>
<gene>
    <name evidence="4" type="ORF">EKG39_23085</name>
</gene>
<dbReference type="GO" id="GO:0005509">
    <property type="term" value="F:calcium ion binding"/>
    <property type="evidence" value="ECO:0007669"/>
    <property type="project" value="InterPro"/>
</dbReference>
<evidence type="ECO:0000313" key="4">
    <source>
        <dbReference type="EMBL" id="RTR25521.1"/>
    </source>
</evidence>
<dbReference type="AlphaFoldDB" id="A0A431VQV1"/>
<evidence type="ECO:0000256" key="3">
    <source>
        <dbReference type="ARBA" id="ARBA00022837"/>
    </source>
</evidence>
<dbReference type="NCBIfam" id="TIGR03661">
    <property type="entry name" value="T1SS_VCA0849"/>
    <property type="match status" value="1"/>
</dbReference>
<organism evidence="4 5">
    <name type="scientific">Shewanella atlantica</name>
    <dbReference type="NCBI Taxonomy" id="271099"/>
    <lineage>
        <taxon>Bacteria</taxon>
        <taxon>Pseudomonadati</taxon>
        <taxon>Pseudomonadota</taxon>
        <taxon>Gammaproteobacteria</taxon>
        <taxon>Alteromonadales</taxon>
        <taxon>Shewanellaceae</taxon>
        <taxon>Shewanella</taxon>
    </lineage>
</organism>
<dbReference type="EMBL" id="RXNV01000031">
    <property type="protein sequence ID" value="RTR25521.1"/>
    <property type="molecule type" value="Genomic_DNA"/>
</dbReference>
<proteinExistence type="predicted"/>
<dbReference type="PANTHER" id="PTHR38340:SF1">
    <property type="entry name" value="S-LAYER PROTEIN"/>
    <property type="match status" value="1"/>
</dbReference>
<dbReference type="InterPro" id="IPR001343">
    <property type="entry name" value="Hemolysn_Ca-bd"/>
</dbReference>
<dbReference type="PRINTS" id="PR00313">
    <property type="entry name" value="CABNDNGRPT"/>
</dbReference>